<feature type="compositionally biased region" description="Acidic residues" evidence="2">
    <location>
        <begin position="329"/>
        <end position="341"/>
    </location>
</feature>
<dbReference type="AlphaFoldDB" id="A0A024SAD3"/>
<feature type="region of interest" description="Disordered" evidence="2">
    <location>
        <begin position="325"/>
        <end position="425"/>
    </location>
</feature>
<accession>A0A024SAD3</accession>
<feature type="coiled-coil region" evidence="1">
    <location>
        <begin position="98"/>
        <end position="199"/>
    </location>
</feature>
<evidence type="ECO:0000256" key="1">
    <source>
        <dbReference type="SAM" id="Coils"/>
    </source>
</evidence>
<protein>
    <submittedName>
        <fullName evidence="3">Uncharacterized protein</fullName>
    </submittedName>
</protein>
<evidence type="ECO:0000256" key="2">
    <source>
        <dbReference type="SAM" id="MobiDB-lite"/>
    </source>
</evidence>
<dbReference type="KEGG" id="trr:M419DRAFT_129356"/>
<dbReference type="OrthoDB" id="4900343at2759"/>
<reference evidence="4" key="1">
    <citation type="journal article" date="2013" name="Ind. Biotechnol.">
        <title>Comparative genomics analysis of Trichoderma reesei strains.</title>
        <authorList>
            <person name="Koike H."/>
            <person name="Aerts A."/>
            <person name="LaButti K."/>
            <person name="Grigoriev I.V."/>
            <person name="Baker S.E."/>
        </authorList>
    </citation>
    <scope>NUCLEOTIDE SEQUENCE [LARGE SCALE GENOMIC DNA]</scope>
    <source>
        <strain evidence="4">ATCC 56765 / BCRC 32924 / NRRL 11460 / Rut C-30</strain>
    </source>
</reference>
<sequence>MPPVTTPRGQQKQANGSNRAQFASPPTLPSATESGGEEAPNSRQSQQRGLKKEPLFGSSPARNGISAHKESSSSPKTKATTKAREESIIDQYPVARLVLDLEKREQQAQGKYDSLKKKYRELDAALELSNKEREKEKSVVEADYRHFQDALTAATNELKKERKRADNVRTENESLSADIAAYENTIEALEEELCIAEADVEEIKTAQIALRKELAAEKHKASQESKSIQSIEHEALQRQLEQEQNKAKELRATNESLVSVLEAQAQEKNLLARMLEEKTYESWIFRCAVGVIYKDSPSNERVKMGKLIRDVIMYLCEKRRRERLVEQQAGDDDDNDDDDDGSSQKEDGDGQDEEQEQEREQGEVEAAPQHGQPGLEMTDARDSGLDSEDLPLSERATRSKRHRSLQRTDYSDYFATSDDTDDEKPLVEVLKKRAKKLKTTSSHDEASSVA</sequence>
<name>A0A024SAD3_HYPJR</name>
<organism evidence="3 4">
    <name type="scientific">Hypocrea jecorina (strain ATCC 56765 / BCRC 32924 / NRRL 11460 / Rut C-30)</name>
    <name type="common">Trichoderma reesei</name>
    <dbReference type="NCBI Taxonomy" id="1344414"/>
    <lineage>
        <taxon>Eukaryota</taxon>
        <taxon>Fungi</taxon>
        <taxon>Dikarya</taxon>
        <taxon>Ascomycota</taxon>
        <taxon>Pezizomycotina</taxon>
        <taxon>Sordariomycetes</taxon>
        <taxon>Hypocreomycetidae</taxon>
        <taxon>Hypocreales</taxon>
        <taxon>Hypocreaceae</taxon>
        <taxon>Trichoderma</taxon>
    </lineage>
</organism>
<dbReference type="HOGENOM" id="CLU_608403_0_0_1"/>
<proteinExistence type="predicted"/>
<feature type="region of interest" description="Disordered" evidence="2">
    <location>
        <begin position="1"/>
        <end position="87"/>
    </location>
</feature>
<keyword evidence="1" id="KW-0175">Coiled coil</keyword>
<evidence type="ECO:0000313" key="3">
    <source>
        <dbReference type="EMBL" id="ETS02294.1"/>
    </source>
</evidence>
<evidence type="ECO:0000313" key="4">
    <source>
        <dbReference type="Proteomes" id="UP000024376"/>
    </source>
</evidence>
<feature type="compositionally biased region" description="Polar residues" evidence="2">
    <location>
        <begin position="7"/>
        <end position="21"/>
    </location>
</feature>
<dbReference type="Proteomes" id="UP000024376">
    <property type="component" value="Unassembled WGS sequence"/>
</dbReference>
<dbReference type="EMBL" id="KI911145">
    <property type="protein sequence ID" value="ETS02294.1"/>
    <property type="molecule type" value="Genomic_DNA"/>
</dbReference>
<feature type="coiled-coil region" evidence="1">
    <location>
        <begin position="226"/>
        <end position="278"/>
    </location>
</feature>
<gene>
    <name evidence="3" type="ORF">M419DRAFT_129356</name>
</gene>